<dbReference type="EMBL" id="LIAE01010387">
    <property type="protein sequence ID" value="PAV62053.1"/>
    <property type="molecule type" value="Genomic_DNA"/>
</dbReference>
<dbReference type="Proteomes" id="UP000218231">
    <property type="component" value="Unassembled WGS sequence"/>
</dbReference>
<comment type="caution">
    <text evidence="2">The sequence shown here is derived from an EMBL/GenBank/DDBJ whole genome shotgun (WGS) entry which is preliminary data.</text>
</comment>
<dbReference type="AlphaFoldDB" id="A0A2A2JK29"/>
<keyword evidence="3" id="KW-1185">Reference proteome</keyword>
<sequence>MNEEHNCRSEGVKECGERREEENLSNQTILSPPIDSYCGKPAGQWLPASTQRIVAGHLTIGQQQSNREDIAGLQQATGKLAAVSGRLDGAVRQGQGQRCLQRLFPRLQVQ</sequence>
<gene>
    <name evidence="2" type="ORF">WR25_11514</name>
</gene>
<feature type="region of interest" description="Disordered" evidence="1">
    <location>
        <begin position="1"/>
        <end position="33"/>
    </location>
</feature>
<accession>A0A2A2JK29</accession>
<evidence type="ECO:0000256" key="1">
    <source>
        <dbReference type="SAM" id="MobiDB-lite"/>
    </source>
</evidence>
<name>A0A2A2JK29_9BILA</name>
<evidence type="ECO:0000313" key="3">
    <source>
        <dbReference type="Proteomes" id="UP000218231"/>
    </source>
</evidence>
<protein>
    <submittedName>
        <fullName evidence="2">Uncharacterized protein</fullName>
    </submittedName>
</protein>
<feature type="compositionally biased region" description="Basic and acidic residues" evidence="1">
    <location>
        <begin position="1"/>
        <end position="22"/>
    </location>
</feature>
<proteinExistence type="predicted"/>
<evidence type="ECO:0000313" key="2">
    <source>
        <dbReference type="EMBL" id="PAV62053.1"/>
    </source>
</evidence>
<reference evidence="2 3" key="1">
    <citation type="journal article" date="2017" name="Curr. Biol.">
        <title>Genome architecture and evolution of a unichromosomal asexual nematode.</title>
        <authorList>
            <person name="Fradin H."/>
            <person name="Zegar C."/>
            <person name="Gutwein M."/>
            <person name="Lucas J."/>
            <person name="Kovtun M."/>
            <person name="Corcoran D."/>
            <person name="Baugh L.R."/>
            <person name="Kiontke K."/>
            <person name="Gunsalus K."/>
            <person name="Fitch D.H."/>
            <person name="Piano F."/>
        </authorList>
    </citation>
    <scope>NUCLEOTIDE SEQUENCE [LARGE SCALE GENOMIC DNA]</scope>
    <source>
        <strain evidence="2">PF1309</strain>
    </source>
</reference>
<organism evidence="2 3">
    <name type="scientific">Diploscapter pachys</name>
    <dbReference type="NCBI Taxonomy" id="2018661"/>
    <lineage>
        <taxon>Eukaryota</taxon>
        <taxon>Metazoa</taxon>
        <taxon>Ecdysozoa</taxon>
        <taxon>Nematoda</taxon>
        <taxon>Chromadorea</taxon>
        <taxon>Rhabditida</taxon>
        <taxon>Rhabditina</taxon>
        <taxon>Rhabditomorpha</taxon>
        <taxon>Rhabditoidea</taxon>
        <taxon>Rhabditidae</taxon>
        <taxon>Diploscapter</taxon>
    </lineage>
</organism>